<organism evidence="1 2">
    <name type="scientific">Nonomuraea fuscirosea</name>
    <dbReference type="NCBI Taxonomy" id="1291556"/>
    <lineage>
        <taxon>Bacteria</taxon>
        <taxon>Bacillati</taxon>
        <taxon>Actinomycetota</taxon>
        <taxon>Actinomycetes</taxon>
        <taxon>Streptosporangiales</taxon>
        <taxon>Streptosporangiaceae</taxon>
        <taxon>Nonomuraea</taxon>
    </lineage>
</organism>
<dbReference type="Proteomes" id="UP000238312">
    <property type="component" value="Unassembled WGS sequence"/>
</dbReference>
<keyword evidence="2" id="KW-1185">Reference proteome</keyword>
<proteinExistence type="predicted"/>
<accession>A0A2T0N2M6</accession>
<dbReference type="AlphaFoldDB" id="A0A2T0N2M6"/>
<dbReference type="OrthoDB" id="3260166at2"/>
<comment type="caution">
    <text evidence="1">The sequence shown here is derived from an EMBL/GenBank/DDBJ whole genome shotgun (WGS) entry which is preliminary data.</text>
</comment>
<dbReference type="EMBL" id="PVNG01000006">
    <property type="protein sequence ID" value="PRX66196.1"/>
    <property type="molecule type" value="Genomic_DNA"/>
</dbReference>
<dbReference type="RefSeq" id="WP_106239855.1">
    <property type="nucleotide sequence ID" value="NZ_PVNG01000006.1"/>
</dbReference>
<name>A0A2T0N2M6_9ACTN</name>
<gene>
    <name evidence="1" type="ORF">B0I32_106332</name>
</gene>
<evidence type="ECO:0000313" key="1">
    <source>
        <dbReference type="EMBL" id="PRX66196.1"/>
    </source>
</evidence>
<reference evidence="1 2" key="1">
    <citation type="submission" date="2018-03" db="EMBL/GenBank/DDBJ databases">
        <title>Genomic Encyclopedia of Type Strains, Phase III (KMG-III): the genomes of soil and plant-associated and newly described type strains.</title>
        <authorList>
            <person name="Whitman W."/>
        </authorList>
    </citation>
    <scope>NUCLEOTIDE SEQUENCE [LARGE SCALE GENOMIC DNA]</scope>
    <source>
        <strain evidence="1 2">CGMCC 4.7104</strain>
    </source>
</reference>
<protein>
    <submittedName>
        <fullName evidence="1">Uncharacterized protein</fullName>
    </submittedName>
</protein>
<sequence length="372" mass="41448">MDGQKLAPTRATWLDAVDYLARAHCNRQRHRNLMRLAWQLATRTDRTMMTAPKRGATWDVLAEEIEVSRRTIAYLLGWMRDQQLLVTIVTGSTPRTRPGNLWGLLDDGLGNLAAEYALTIPDELLPDDVDELEAAELGEEEEETPWPCETVTERPTFSHVSGHVDQICTPAVQGFSWGGSLPYAGARDNYGATGPSRSWPRHSTPGSRKDQLAACERLRQDNRLTLGILSAKDLRSLLRPLFTAGHTVADVEHALNRMPDGRHWGDLDPGRLASTVARKRGMRARIRHRVGLWVDADGRPLALSASQQTQEAEDAMWWAQARRLVAAWGVHDPGPEPVDQAGLVVDLVERRRPPAEYLAARAAMQSRMEEGA</sequence>
<evidence type="ECO:0000313" key="2">
    <source>
        <dbReference type="Proteomes" id="UP000238312"/>
    </source>
</evidence>